<dbReference type="InterPro" id="IPR001229">
    <property type="entry name" value="Jacalin-like_lectin_dom"/>
</dbReference>
<dbReference type="Gene3D" id="2.100.10.30">
    <property type="entry name" value="Jacalin-like lectin domain"/>
    <property type="match status" value="1"/>
</dbReference>
<dbReference type="EMBL" id="UZAU01000553">
    <property type="status" value="NOT_ANNOTATED_CDS"/>
    <property type="molecule type" value="Genomic_DNA"/>
</dbReference>
<reference evidence="4" key="1">
    <citation type="submission" date="2018-11" db="EMBL/GenBank/DDBJ databases">
        <authorList>
            <person name="Grassa J C."/>
        </authorList>
    </citation>
    <scope>NUCLEOTIDE SEQUENCE [LARGE SCALE GENOMIC DNA]</scope>
</reference>
<dbReference type="Pfam" id="PF01419">
    <property type="entry name" value="Jacalin"/>
    <property type="match status" value="1"/>
</dbReference>
<dbReference type="EnsemblPlants" id="evm.model.06.16">
    <property type="protein sequence ID" value="cds.evm.model.06.16"/>
    <property type="gene ID" value="evm.TU.06.16"/>
</dbReference>
<evidence type="ECO:0000256" key="2">
    <source>
        <dbReference type="ARBA" id="ARBA00022734"/>
    </source>
</evidence>
<keyword evidence="5" id="KW-1185">Reference proteome</keyword>
<dbReference type="InterPro" id="IPR036404">
    <property type="entry name" value="Jacalin-like_lectin_dom_sf"/>
</dbReference>
<accession>A0A803PV63</accession>
<dbReference type="GO" id="GO:0030246">
    <property type="term" value="F:carbohydrate binding"/>
    <property type="evidence" value="ECO:0007669"/>
    <property type="project" value="UniProtKB-KW"/>
</dbReference>
<keyword evidence="2" id="KW-0430">Lectin</keyword>
<evidence type="ECO:0000259" key="3">
    <source>
        <dbReference type="Pfam" id="PF01419"/>
    </source>
</evidence>
<proteinExistence type="inferred from homology"/>
<evidence type="ECO:0000313" key="5">
    <source>
        <dbReference type="Proteomes" id="UP000596661"/>
    </source>
</evidence>
<name>A0A803PV63_CANSA</name>
<protein>
    <recommendedName>
        <fullName evidence="3">Jacalin-type lectin domain-containing protein</fullName>
    </recommendedName>
</protein>
<organism evidence="4 5">
    <name type="scientific">Cannabis sativa</name>
    <name type="common">Hemp</name>
    <name type="synonym">Marijuana</name>
    <dbReference type="NCBI Taxonomy" id="3483"/>
    <lineage>
        <taxon>Eukaryota</taxon>
        <taxon>Viridiplantae</taxon>
        <taxon>Streptophyta</taxon>
        <taxon>Embryophyta</taxon>
        <taxon>Tracheophyta</taxon>
        <taxon>Spermatophyta</taxon>
        <taxon>Magnoliopsida</taxon>
        <taxon>eudicotyledons</taxon>
        <taxon>Gunneridae</taxon>
        <taxon>Pentapetalae</taxon>
        <taxon>rosids</taxon>
        <taxon>fabids</taxon>
        <taxon>Rosales</taxon>
        <taxon>Cannabaceae</taxon>
        <taxon>Cannabis</taxon>
    </lineage>
</organism>
<dbReference type="Gramene" id="evm.model.06.16">
    <property type="protein sequence ID" value="cds.evm.model.06.16"/>
    <property type="gene ID" value="evm.TU.06.16"/>
</dbReference>
<evidence type="ECO:0000256" key="1">
    <source>
        <dbReference type="ARBA" id="ARBA00006568"/>
    </source>
</evidence>
<comment type="similarity">
    <text evidence="1">Belongs to the jacalin lectin family.</text>
</comment>
<dbReference type="SUPFAM" id="SSF51101">
    <property type="entry name" value="Mannose-binding lectins"/>
    <property type="match status" value="1"/>
</dbReference>
<feature type="domain" description="Jacalin-type lectin" evidence="3">
    <location>
        <begin position="326"/>
        <end position="434"/>
    </location>
</feature>
<dbReference type="AlphaFoldDB" id="A0A803PV63"/>
<dbReference type="Proteomes" id="UP000596661">
    <property type="component" value="Chromosome 6"/>
</dbReference>
<sequence>MPTGPVKLFQGYSSATGSGQSSAVVGESRTDGVQCHVTYTICDGEKSVTNLIDLNQSVNFDTLIRLASVNEKLNFVKSLNIKEKDLLIVVHARKVEGKEVQTMATLASNISVPIANNLKDFFLHYGDSYVSSITRGGEYIGVYSFHSETKNETMKLELELKANGVFKFGSLDADFKSKLEKTLDSVESQVSFKQMMLGLDDVPLPKREDMVEFARTFSSQKLNAPKVLAFETMGYEHVVGSEFSCVALNRDMLVEVAEKLDKDPITPLITIPELPSLSNGMPQIKYKSYYSQDYGRRYDEAYPIPFNLFTTVDEYIKNKTRITGIQMRTVKAEIQIQCITVDFESTTGRRTEMYGKDIGNLSKKLVFEDGDFIKKIYTRYDSYLHRLGIFIDENRSIIAGGGDNETEHTFNVPDGCFILGFSGFSSAVITQIQIIYAEFQPAKWSQLI</sequence>
<evidence type="ECO:0000313" key="4">
    <source>
        <dbReference type="EnsemblPlants" id="cds.evm.model.06.16"/>
    </source>
</evidence>
<reference evidence="4" key="2">
    <citation type="submission" date="2021-03" db="UniProtKB">
        <authorList>
            <consortium name="EnsemblPlants"/>
        </authorList>
    </citation>
    <scope>IDENTIFICATION</scope>
</reference>